<dbReference type="CTD" id="3455"/>
<feature type="compositionally biased region" description="Polar residues" evidence="1">
    <location>
        <begin position="92"/>
        <end position="104"/>
    </location>
</feature>
<evidence type="ECO:0000313" key="5">
    <source>
        <dbReference type="RefSeq" id="XP_034290515.1"/>
    </source>
</evidence>
<keyword evidence="2" id="KW-0472">Membrane</keyword>
<dbReference type="RefSeq" id="XP_034290515.1">
    <property type="nucleotide sequence ID" value="XM_034434624.2"/>
</dbReference>
<dbReference type="PANTHER" id="PTHR20859:SF84">
    <property type="entry name" value="INTERFERON ALPHA_BETA RECEPTOR 2"/>
    <property type="match status" value="1"/>
</dbReference>
<dbReference type="Pfam" id="PF09294">
    <property type="entry name" value="Interfer-bind"/>
    <property type="match status" value="1"/>
</dbReference>
<gene>
    <name evidence="5" type="primary">IFNAR2</name>
</gene>
<protein>
    <submittedName>
        <fullName evidence="5">Interferon alpha/beta receptor 2 isoform X1</fullName>
    </submittedName>
</protein>
<dbReference type="InterPro" id="IPR050650">
    <property type="entry name" value="Type-II_Cytokine-TF_Rcpt"/>
</dbReference>
<evidence type="ECO:0000313" key="4">
    <source>
        <dbReference type="Proteomes" id="UP001652622"/>
    </source>
</evidence>
<feature type="region of interest" description="Disordered" evidence="1">
    <location>
        <begin position="86"/>
        <end position="108"/>
    </location>
</feature>
<dbReference type="Proteomes" id="UP001652622">
    <property type="component" value="Unplaced"/>
</dbReference>
<keyword evidence="5" id="KW-0675">Receptor</keyword>
<dbReference type="SUPFAM" id="SSF49265">
    <property type="entry name" value="Fibronectin type III"/>
    <property type="match status" value="1"/>
</dbReference>
<dbReference type="InterPro" id="IPR036116">
    <property type="entry name" value="FN3_sf"/>
</dbReference>
<dbReference type="GO" id="GO:0005886">
    <property type="term" value="C:plasma membrane"/>
    <property type="evidence" value="ECO:0007669"/>
    <property type="project" value="TreeGrafter"/>
</dbReference>
<keyword evidence="2" id="KW-0812">Transmembrane</keyword>
<dbReference type="GO" id="GO:0042018">
    <property type="term" value="F:interleukin-22 receptor activity"/>
    <property type="evidence" value="ECO:0007669"/>
    <property type="project" value="TreeGrafter"/>
</dbReference>
<evidence type="ECO:0000256" key="2">
    <source>
        <dbReference type="SAM" id="Phobius"/>
    </source>
</evidence>
<dbReference type="KEGG" id="pgut:117675680"/>
<dbReference type="PANTHER" id="PTHR20859">
    <property type="entry name" value="INTERFERON/INTERLEUKIN RECEPTOR"/>
    <property type="match status" value="1"/>
</dbReference>
<name>A0A6P9DGT8_PANGU</name>
<dbReference type="AlphaFoldDB" id="A0A6P9DGT8"/>
<organism evidence="4 5">
    <name type="scientific">Pantherophis guttatus</name>
    <name type="common">Corn snake</name>
    <name type="synonym">Elaphe guttata</name>
    <dbReference type="NCBI Taxonomy" id="94885"/>
    <lineage>
        <taxon>Eukaryota</taxon>
        <taxon>Metazoa</taxon>
        <taxon>Chordata</taxon>
        <taxon>Craniata</taxon>
        <taxon>Vertebrata</taxon>
        <taxon>Euteleostomi</taxon>
        <taxon>Lepidosauria</taxon>
        <taxon>Squamata</taxon>
        <taxon>Bifurcata</taxon>
        <taxon>Unidentata</taxon>
        <taxon>Episquamata</taxon>
        <taxon>Toxicofera</taxon>
        <taxon>Serpentes</taxon>
        <taxon>Colubroidea</taxon>
        <taxon>Colubridae</taxon>
        <taxon>Colubrinae</taxon>
        <taxon>Pantherophis</taxon>
    </lineage>
</organism>
<reference evidence="5" key="1">
    <citation type="submission" date="2025-08" db="UniProtKB">
        <authorList>
            <consortium name="RefSeq"/>
        </authorList>
    </citation>
    <scope>IDENTIFICATION</scope>
    <source>
        <tissue evidence="5">Blood</tissue>
    </source>
</reference>
<dbReference type="OrthoDB" id="8947665at2759"/>
<feature type="transmembrane region" description="Helical" evidence="2">
    <location>
        <begin position="301"/>
        <end position="322"/>
    </location>
</feature>
<feature type="domain" description="Interferon/interleukin receptor" evidence="3">
    <location>
        <begin position="200"/>
        <end position="292"/>
    </location>
</feature>
<evidence type="ECO:0000259" key="3">
    <source>
        <dbReference type="Pfam" id="PF09294"/>
    </source>
</evidence>
<dbReference type="Gene3D" id="2.60.40.10">
    <property type="entry name" value="Immunoglobulins"/>
    <property type="match status" value="2"/>
</dbReference>
<keyword evidence="4" id="KW-1185">Reference proteome</keyword>
<dbReference type="GeneID" id="117675680"/>
<dbReference type="InParanoid" id="A0A6P9DGT8"/>
<sequence length="542" mass="61422">MAFSMKPLNFCKLVYISAITLTFSNFLETSQSSFILNMKQEDFEYILSWKAGNSSRMPACYTVMYQYFTKRNFGCNLHTTGTKSKSAVKGQEQVNSYNSRSQENQDSDHHVLGPGQLAVCPAFSETDAQKTPMKQDLSDIKSKFRTVQECTNITRPFCNLTNEFADFCQGSAFIIVQQDTSNGTNYSDIRTFNPYAERCFKPPEFNISVCQNCVNVTVKLPPLLLKIYQKLDYRITVKTADLKENRIDNTTKQDHFFTILEDLHPNKNYCIAVEVSTGVNRQCNSTIPKCIMLDSNNRKDYTMFSFLALFILLAVVAILVFLRKAGFISFKRKTSPSVLNIKPNLAYSVFESDPEEVCDVQVQKSKVQQHSDDENSESDVESTFDTKCDIFNQITPFSEMDISQKLFTGCSATTNEVTRTLAERNQNDIDKSSPITPLYPEVNSGHVAESERTDCLNVNLNTVMLGISDKNLDFSTFDHEDIIDLNEPCISDAFEPNNFTKMPDNQSFDVQSPLCSWENLSVSGESESSYSETECTSGYMRR</sequence>
<evidence type="ECO:0000256" key="1">
    <source>
        <dbReference type="SAM" id="MobiDB-lite"/>
    </source>
</evidence>
<accession>A0A6P9DGT8</accession>
<proteinExistence type="predicted"/>
<dbReference type="OMA" id="QVHDSSF"/>
<keyword evidence="2" id="KW-1133">Transmembrane helix</keyword>
<dbReference type="InterPro" id="IPR013783">
    <property type="entry name" value="Ig-like_fold"/>
</dbReference>
<dbReference type="InterPro" id="IPR015373">
    <property type="entry name" value="Interferon/interleukin_rcp_dom"/>
</dbReference>